<accession>A0A2N4UCX6</accession>
<gene>
    <name evidence="1" type="ORF">CR155_15710</name>
</gene>
<dbReference type="OrthoDB" id="279280at2"/>
<dbReference type="Proteomes" id="UP000234328">
    <property type="component" value="Unassembled WGS sequence"/>
</dbReference>
<comment type="caution">
    <text evidence="1">The sequence shown here is derived from an EMBL/GenBank/DDBJ whole genome shotgun (WGS) entry which is preliminary data.</text>
</comment>
<dbReference type="RefSeq" id="WP_102070987.1">
    <property type="nucleotide sequence ID" value="NZ_PDNV01000010.1"/>
</dbReference>
<keyword evidence="2" id="KW-1185">Reference proteome</keyword>
<organism evidence="1 2">
    <name type="scientific">Pollutimonas nitritireducens</name>
    <dbReference type="NCBI Taxonomy" id="2045209"/>
    <lineage>
        <taxon>Bacteria</taxon>
        <taxon>Pseudomonadati</taxon>
        <taxon>Pseudomonadota</taxon>
        <taxon>Betaproteobacteria</taxon>
        <taxon>Burkholderiales</taxon>
        <taxon>Alcaligenaceae</taxon>
        <taxon>Pollutimonas</taxon>
    </lineage>
</organism>
<protein>
    <submittedName>
        <fullName evidence="1">Uncharacterized protein</fullName>
    </submittedName>
</protein>
<evidence type="ECO:0000313" key="2">
    <source>
        <dbReference type="Proteomes" id="UP000234328"/>
    </source>
</evidence>
<name>A0A2N4UCX6_9BURK</name>
<evidence type="ECO:0000313" key="1">
    <source>
        <dbReference type="EMBL" id="PLC52853.1"/>
    </source>
</evidence>
<dbReference type="AlphaFoldDB" id="A0A2N4UCX6"/>
<reference evidence="1 2" key="1">
    <citation type="submission" date="2017-10" db="EMBL/GenBank/DDBJ databases">
        <title>Two draft genome sequences of Pusillimonas sp. strains isolated from a nitrate- and radionuclide-contaminated groundwater in Russia.</title>
        <authorList>
            <person name="Grouzdev D.S."/>
            <person name="Tourova T.P."/>
            <person name="Goeva M.A."/>
            <person name="Babich T.L."/>
            <person name="Sokolova D.S."/>
            <person name="Abdullin R."/>
            <person name="Poltaraus A.B."/>
            <person name="Toshchakov S.V."/>
            <person name="Nazina T.N."/>
        </authorList>
    </citation>
    <scope>NUCLEOTIDE SEQUENCE [LARGE SCALE GENOMIC DNA]</scope>
    <source>
        <strain evidence="1 2">JR1/69-2-13</strain>
    </source>
</reference>
<dbReference type="InterPro" id="IPR009912">
    <property type="entry name" value="DUF1451"/>
</dbReference>
<dbReference type="EMBL" id="PDNV01000010">
    <property type="protein sequence ID" value="PLC52853.1"/>
    <property type="molecule type" value="Genomic_DNA"/>
</dbReference>
<dbReference type="Pfam" id="PF07295">
    <property type="entry name" value="DUF1451"/>
    <property type="match status" value="1"/>
</dbReference>
<sequence>MSSTGEKPGVGVYVCIKCGQSLFLNDHSDTLPPCPKCHGTEFRP</sequence>
<proteinExistence type="predicted"/>